<dbReference type="Gene3D" id="3.30.830.10">
    <property type="entry name" value="Metalloenzyme, LuxS/M16 peptidase-like"/>
    <property type="match status" value="4"/>
</dbReference>
<dbReference type="PANTHER" id="PTHR43016:SF16">
    <property type="entry name" value="METALLOPROTEASE, PUTATIVE (AFU_ORTHOLOGUE AFUA_4G07610)-RELATED"/>
    <property type="match status" value="1"/>
</dbReference>
<feature type="domain" description="Peptidase M16 C-terminal" evidence="2">
    <location>
        <begin position="201"/>
        <end position="369"/>
    </location>
</feature>
<keyword evidence="4" id="KW-1185">Reference proteome</keyword>
<dbReference type="InterPro" id="IPR011765">
    <property type="entry name" value="Pept_M16_N"/>
</dbReference>
<name>A0A0L0T1Q6_ALLM3</name>
<dbReference type="AlphaFoldDB" id="A0A0L0T1Q6"/>
<feature type="domain" description="Peptidase M16 N-terminal" evidence="1">
    <location>
        <begin position="63"/>
        <end position="144"/>
    </location>
</feature>
<dbReference type="PANTHER" id="PTHR43016">
    <property type="entry name" value="PRESEQUENCE PROTEASE"/>
    <property type="match status" value="1"/>
</dbReference>
<dbReference type="GO" id="GO:0046872">
    <property type="term" value="F:metal ion binding"/>
    <property type="evidence" value="ECO:0007669"/>
    <property type="project" value="InterPro"/>
</dbReference>
<organism evidence="3 4">
    <name type="scientific">Allomyces macrogynus (strain ATCC 38327)</name>
    <name type="common">Allomyces javanicus var. macrogynus</name>
    <dbReference type="NCBI Taxonomy" id="578462"/>
    <lineage>
        <taxon>Eukaryota</taxon>
        <taxon>Fungi</taxon>
        <taxon>Fungi incertae sedis</taxon>
        <taxon>Blastocladiomycota</taxon>
        <taxon>Blastocladiomycetes</taxon>
        <taxon>Blastocladiales</taxon>
        <taxon>Blastocladiaceae</taxon>
        <taxon>Allomyces</taxon>
    </lineage>
</organism>
<accession>A0A0L0T1Q6</accession>
<evidence type="ECO:0000259" key="2">
    <source>
        <dbReference type="Pfam" id="PF05193"/>
    </source>
</evidence>
<gene>
    <name evidence="3" type="ORF">AMAG_12679</name>
</gene>
<dbReference type="OrthoDB" id="4953at2759"/>
<sequence length="1032" mass="111238">MTTPAEHAQFDLVQHVVTSYDVPVTKFRSPRTGLEVAFVHVDTPLVNGFFALPTEESDDLIDKGLPHTLEHLIFLGSEDYPYKGVLDTLANRARARGTNAWTATDHTAYTVTTAGSAGFRQILPIFLDHVLYPTLTETGYTTEVYHVNGKGEDGGVVYSEMQGRENTPEDLASHRLLQLLYPPPSGYCSETGGLMRKLRELDIDQIRKYHARFYRPDTLCLVITGTVDQAAVLDALVPFEDKIAAKGPLPEIPRPWVGKPIKPLEESVTETLLFPDEDESMGSVYMAWRGPAIGDALALAKLDALLMYLTDSSIAILQQAFVECDDAVATDVAYYQNSFAETSMTLILSSVATEKLASVPDQVLAVLRDHEIDAARMKSVLDLRRLRTLNQAESDPSYMFAAGVIAHHLYGDRDTAADLLDYVDENRLHEALLAVEPAEWAELLKTHLVDAPRVTLLATPSAARADEIAAADSERVAKRLEDPEDLAKRQAEVDAAIAANDSPVPAEIIEGFPIAALDAELPHVESAQLPPAERFADSPLQTEVASYVADNGDFPVFVQLDAAHSQFIGLALVLDSSSIPKHLRMYLAIYLEALFALPLQKPDGTVVPYEAVVAGLNADTVSFGAGAGSGAQGGASFAAGAYESQITVALRVTPDKYATGVDWIRALVRDAVFDLTRLTTIAKNMLADVPQLKRDAMKMATWTIKSLLYSDESNQKLLALPQQVAFLQALVPRLEAKDETVAADLTALRDALLATDKVRVHVTGALRRVGISAILDPWRAVVAEIPTSGAGPATGRVPPTAAFRSDLGRMPKSTDGAGKLVRVPATESGYLLATAHGVEGATHADLAAVQVAFEIFSTMEGFFWKQIRGPGLAYGAYLAADPNAATVGLGIYRANNVVQAYARARAIVADVLSGTGELAIDQTMLDSAKAAVAYGIVAREDSPRAAAAASFTAAVLHGVPAEVGHYHQWLLNEIEKVDMETVLKACREYLPRLFDPESALVVVATGPAKVDEVQRGFTEMGIELAVVAGDQE</sequence>
<dbReference type="eggNOG" id="KOG0961">
    <property type="taxonomic scope" value="Eukaryota"/>
</dbReference>
<dbReference type="OMA" id="WEGFARI"/>
<dbReference type="InterPro" id="IPR007863">
    <property type="entry name" value="Peptidase_M16_C"/>
</dbReference>
<evidence type="ECO:0000259" key="1">
    <source>
        <dbReference type="Pfam" id="PF00675"/>
    </source>
</evidence>
<evidence type="ECO:0000313" key="4">
    <source>
        <dbReference type="Proteomes" id="UP000054350"/>
    </source>
</evidence>
<dbReference type="VEuPathDB" id="FungiDB:AMAG_12679"/>
<evidence type="ECO:0000313" key="3">
    <source>
        <dbReference type="EMBL" id="KNE68504.1"/>
    </source>
</evidence>
<dbReference type="Pfam" id="PF05193">
    <property type="entry name" value="Peptidase_M16_C"/>
    <property type="match status" value="1"/>
</dbReference>
<proteinExistence type="predicted"/>
<protein>
    <recommendedName>
        <fullName evidence="5">Peptidase M16C associated domain-containing protein</fullName>
    </recommendedName>
</protein>
<reference evidence="4" key="2">
    <citation type="submission" date="2009-11" db="EMBL/GenBank/DDBJ databases">
        <title>The Genome Sequence of Allomyces macrogynus strain ATCC 38327.</title>
        <authorList>
            <consortium name="The Broad Institute Genome Sequencing Platform"/>
            <person name="Russ C."/>
            <person name="Cuomo C."/>
            <person name="Shea T."/>
            <person name="Young S.K."/>
            <person name="Zeng Q."/>
            <person name="Koehrsen M."/>
            <person name="Haas B."/>
            <person name="Borodovsky M."/>
            <person name="Guigo R."/>
            <person name="Alvarado L."/>
            <person name="Berlin A."/>
            <person name="Borenstein D."/>
            <person name="Chen Z."/>
            <person name="Engels R."/>
            <person name="Freedman E."/>
            <person name="Gellesch M."/>
            <person name="Goldberg J."/>
            <person name="Griggs A."/>
            <person name="Gujja S."/>
            <person name="Heiman D."/>
            <person name="Hepburn T."/>
            <person name="Howarth C."/>
            <person name="Jen D."/>
            <person name="Larson L."/>
            <person name="Lewis B."/>
            <person name="Mehta T."/>
            <person name="Park D."/>
            <person name="Pearson M."/>
            <person name="Roberts A."/>
            <person name="Saif S."/>
            <person name="Shenoy N."/>
            <person name="Sisk P."/>
            <person name="Stolte C."/>
            <person name="Sykes S."/>
            <person name="Walk T."/>
            <person name="White J."/>
            <person name="Yandava C."/>
            <person name="Burger G."/>
            <person name="Gray M.W."/>
            <person name="Holland P.W.H."/>
            <person name="King N."/>
            <person name="Lang F.B.F."/>
            <person name="Roger A.J."/>
            <person name="Ruiz-Trillo I."/>
            <person name="Lander E."/>
            <person name="Nusbaum C."/>
        </authorList>
    </citation>
    <scope>NUCLEOTIDE SEQUENCE [LARGE SCALE GENOMIC DNA]</scope>
    <source>
        <strain evidence="4">ATCC 38327</strain>
    </source>
</reference>
<dbReference type="Proteomes" id="UP000054350">
    <property type="component" value="Unassembled WGS sequence"/>
</dbReference>
<dbReference type="EMBL" id="GG745357">
    <property type="protein sequence ID" value="KNE68504.1"/>
    <property type="molecule type" value="Genomic_DNA"/>
</dbReference>
<dbReference type="FunFam" id="3.30.830.10:FF:000015">
    <property type="entry name" value="Putative zinc metalloprotease"/>
    <property type="match status" value="1"/>
</dbReference>
<dbReference type="Pfam" id="PF00675">
    <property type="entry name" value="Peptidase_M16"/>
    <property type="match status" value="1"/>
</dbReference>
<dbReference type="SUPFAM" id="SSF63411">
    <property type="entry name" value="LuxS/MPP-like metallohydrolase"/>
    <property type="match status" value="4"/>
</dbReference>
<evidence type="ECO:0008006" key="5">
    <source>
        <dbReference type="Google" id="ProtNLM"/>
    </source>
</evidence>
<dbReference type="InterPro" id="IPR011249">
    <property type="entry name" value="Metalloenz_LuxS/M16"/>
</dbReference>
<dbReference type="STRING" id="578462.A0A0L0T1Q6"/>
<dbReference type="FunFam" id="3.30.830.10:FF:000031">
    <property type="entry name" value="Putative zinc metalloprotease"/>
    <property type="match status" value="1"/>
</dbReference>
<reference evidence="3 4" key="1">
    <citation type="submission" date="2009-11" db="EMBL/GenBank/DDBJ databases">
        <title>Annotation of Allomyces macrogynus ATCC 38327.</title>
        <authorList>
            <consortium name="The Broad Institute Genome Sequencing Platform"/>
            <person name="Russ C."/>
            <person name="Cuomo C."/>
            <person name="Burger G."/>
            <person name="Gray M.W."/>
            <person name="Holland P.W.H."/>
            <person name="King N."/>
            <person name="Lang F.B.F."/>
            <person name="Roger A.J."/>
            <person name="Ruiz-Trillo I."/>
            <person name="Young S.K."/>
            <person name="Zeng Q."/>
            <person name="Gargeya S."/>
            <person name="Fitzgerald M."/>
            <person name="Haas B."/>
            <person name="Abouelleil A."/>
            <person name="Alvarado L."/>
            <person name="Arachchi H.M."/>
            <person name="Berlin A."/>
            <person name="Chapman S.B."/>
            <person name="Gearin G."/>
            <person name="Goldberg J."/>
            <person name="Griggs A."/>
            <person name="Gujja S."/>
            <person name="Hansen M."/>
            <person name="Heiman D."/>
            <person name="Howarth C."/>
            <person name="Larimer J."/>
            <person name="Lui A."/>
            <person name="MacDonald P.J.P."/>
            <person name="McCowen C."/>
            <person name="Montmayeur A."/>
            <person name="Murphy C."/>
            <person name="Neiman D."/>
            <person name="Pearson M."/>
            <person name="Priest M."/>
            <person name="Roberts A."/>
            <person name="Saif S."/>
            <person name="Shea T."/>
            <person name="Sisk P."/>
            <person name="Stolte C."/>
            <person name="Sykes S."/>
            <person name="Wortman J."/>
            <person name="Nusbaum C."/>
            <person name="Birren B."/>
        </authorList>
    </citation>
    <scope>NUCLEOTIDE SEQUENCE [LARGE SCALE GENOMIC DNA]</scope>
    <source>
        <strain evidence="3 4">ATCC 38327</strain>
    </source>
</reference>